<keyword evidence="7" id="KW-0788">Thiol protease</keyword>
<dbReference type="PROSITE" id="PS50235">
    <property type="entry name" value="USP_3"/>
    <property type="match status" value="1"/>
</dbReference>
<dbReference type="EC" id="3.4.19.12" evidence="3"/>
<dbReference type="SUPFAM" id="SSF54001">
    <property type="entry name" value="Cysteine proteinases"/>
    <property type="match status" value="1"/>
</dbReference>
<dbReference type="CDD" id="cd02674">
    <property type="entry name" value="Peptidase_C19R"/>
    <property type="match status" value="1"/>
</dbReference>
<dbReference type="InterPro" id="IPR050185">
    <property type="entry name" value="Ub_carboxyl-term_hydrolase"/>
</dbReference>
<evidence type="ECO:0000256" key="1">
    <source>
        <dbReference type="ARBA" id="ARBA00000707"/>
    </source>
</evidence>
<dbReference type="InterPro" id="IPR018200">
    <property type="entry name" value="USP_CS"/>
</dbReference>
<dbReference type="PROSITE" id="PS00972">
    <property type="entry name" value="USP_1"/>
    <property type="match status" value="1"/>
</dbReference>
<reference evidence="9 10" key="1">
    <citation type="journal article" date="2015" name="Front. Microbiol.">
        <title>Genome sequence of the plant growth promoting endophytic yeast Rhodotorula graminis WP1.</title>
        <authorList>
            <person name="Firrincieli A."/>
            <person name="Otillar R."/>
            <person name="Salamov A."/>
            <person name="Schmutz J."/>
            <person name="Khan Z."/>
            <person name="Redman R.S."/>
            <person name="Fleck N.D."/>
            <person name="Lindquist E."/>
            <person name="Grigoriev I.V."/>
            <person name="Doty S.L."/>
        </authorList>
    </citation>
    <scope>NUCLEOTIDE SEQUENCE [LARGE SCALE GENOMIC DNA]</scope>
    <source>
        <strain evidence="9 10">WP1</strain>
    </source>
</reference>
<organism evidence="9 10">
    <name type="scientific">Rhodotorula graminis (strain WP1)</name>
    <dbReference type="NCBI Taxonomy" id="578459"/>
    <lineage>
        <taxon>Eukaryota</taxon>
        <taxon>Fungi</taxon>
        <taxon>Dikarya</taxon>
        <taxon>Basidiomycota</taxon>
        <taxon>Pucciniomycotina</taxon>
        <taxon>Microbotryomycetes</taxon>
        <taxon>Sporidiobolales</taxon>
        <taxon>Sporidiobolaceae</taxon>
        <taxon>Rhodotorula</taxon>
    </lineage>
</organism>
<evidence type="ECO:0000256" key="3">
    <source>
        <dbReference type="ARBA" id="ARBA00012759"/>
    </source>
</evidence>
<evidence type="ECO:0000313" key="9">
    <source>
        <dbReference type="EMBL" id="KPV75370.1"/>
    </source>
</evidence>
<keyword evidence="4" id="KW-0645">Protease</keyword>
<evidence type="ECO:0000259" key="8">
    <source>
        <dbReference type="PROSITE" id="PS50235"/>
    </source>
</evidence>
<dbReference type="STRING" id="578459.A0A194S4C2"/>
<evidence type="ECO:0000256" key="6">
    <source>
        <dbReference type="ARBA" id="ARBA00022801"/>
    </source>
</evidence>
<evidence type="ECO:0000256" key="7">
    <source>
        <dbReference type="ARBA" id="ARBA00022807"/>
    </source>
</evidence>
<evidence type="ECO:0000313" key="10">
    <source>
        <dbReference type="Proteomes" id="UP000053890"/>
    </source>
</evidence>
<evidence type="ECO:0000256" key="4">
    <source>
        <dbReference type="ARBA" id="ARBA00022670"/>
    </source>
</evidence>
<keyword evidence="5" id="KW-0833">Ubl conjugation pathway</keyword>
<keyword evidence="10" id="KW-1185">Reference proteome</keyword>
<comment type="catalytic activity">
    <reaction evidence="1">
        <text>Thiol-dependent hydrolysis of ester, thioester, amide, peptide and isopeptide bonds formed by the C-terminal Gly of ubiquitin (a 76-residue protein attached to proteins as an intracellular targeting signal).</text>
        <dbReference type="EC" id="3.4.19.12"/>
    </reaction>
</comment>
<sequence>MQPAQYSAAHSRFPTGLLSFEEGVIGISGLKNLGNTCYMNSTIQCLSAAVPFARYFTGGTYRKDINVYNPLGTKGALANAVAELIRALWAQQYHFLSPVTFRENICRVAPQFRGSEQHDAQEFLGFLLDGLHEDCNYVVKKPPPVEMTPEREHDLETLPPQVMSDREWQIYKMRNDSFIVQCFQGQFRNQLRCLTCQKTSTTYNTFMPLSVPIPGGRGVGRVSLLACLEQFVKDEVLDGDDAWHCPRCKKNRRAVKKLSLSKLPPILVIHLKRFSFHGPFSDKIETQVQYPLAGLDLTHFVPPPMMDQSGASSSPPKGYSYDLFGVTNHYGNLSSGHYTAFVRSGRDWFNIGDSKVTPADPAHVQSAKSAYILYYTLRT</sequence>
<proteinExistence type="inferred from homology"/>
<dbReference type="InterPro" id="IPR001394">
    <property type="entry name" value="Peptidase_C19_UCH"/>
</dbReference>
<evidence type="ECO:0000256" key="5">
    <source>
        <dbReference type="ARBA" id="ARBA00022786"/>
    </source>
</evidence>
<gene>
    <name evidence="9" type="ORF">RHOBADRAFT_36223</name>
</gene>
<feature type="domain" description="USP" evidence="8">
    <location>
        <begin position="28"/>
        <end position="378"/>
    </location>
</feature>
<keyword evidence="6" id="KW-0378">Hydrolase</keyword>
<dbReference type="InterPro" id="IPR028889">
    <property type="entry name" value="USP"/>
</dbReference>
<dbReference type="GO" id="GO:0004843">
    <property type="term" value="F:cysteine-type deubiquitinase activity"/>
    <property type="evidence" value="ECO:0007669"/>
    <property type="project" value="UniProtKB-EC"/>
</dbReference>
<name>A0A194S4C2_RHOGW</name>
<dbReference type="PANTHER" id="PTHR21646">
    <property type="entry name" value="UBIQUITIN CARBOXYL-TERMINAL HYDROLASE"/>
    <property type="match status" value="1"/>
</dbReference>
<dbReference type="GO" id="GO:0016579">
    <property type="term" value="P:protein deubiquitination"/>
    <property type="evidence" value="ECO:0007669"/>
    <property type="project" value="InterPro"/>
</dbReference>
<dbReference type="EMBL" id="KQ474078">
    <property type="protein sequence ID" value="KPV75370.1"/>
    <property type="molecule type" value="Genomic_DNA"/>
</dbReference>
<comment type="similarity">
    <text evidence="2">Belongs to the peptidase C19 family.</text>
</comment>
<dbReference type="Pfam" id="PF00443">
    <property type="entry name" value="UCH"/>
    <property type="match status" value="1"/>
</dbReference>
<dbReference type="RefSeq" id="XP_018271419.1">
    <property type="nucleotide sequence ID" value="XM_018413339.1"/>
</dbReference>
<dbReference type="AlphaFoldDB" id="A0A194S4C2"/>
<dbReference type="PROSITE" id="PS00973">
    <property type="entry name" value="USP_2"/>
    <property type="match status" value="1"/>
</dbReference>
<evidence type="ECO:0000256" key="2">
    <source>
        <dbReference type="ARBA" id="ARBA00009085"/>
    </source>
</evidence>
<dbReference type="GO" id="GO:0006508">
    <property type="term" value="P:proteolysis"/>
    <property type="evidence" value="ECO:0007669"/>
    <property type="project" value="UniProtKB-KW"/>
</dbReference>
<dbReference type="OMA" id="EKSKRMW"/>
<dbReference type="GeneID" id="28973788"/>
<dbReference type="InterPro" id="IPR038765">
    <property type="entry name" value="Papain-like_cys_pep_sf"/>
</dbReference>
<dbReference type="Gene3D" id="3.90.70.10">
    <property type="entry name" value="Cysteine proteinases"/>
    <property type="match status" value="1"/>
</dbReference>
<protein>
    <recommendedName>
        <fullName evidence="3">ubiquitinyl hydrolase 1</fullName>
        <ecNumber evidence="3">3.4.19.12</ecNumber>
    </recommendedName>
</protein>
<dbReference type="Proteomes" id="UP000053890">
    <property type="component" value="Unassembled WGS sequence"/>
</dbReference>
<dbReference type="PANTHER" id="PTHR21646:SF95">
    <property type="entry name" value="UBIQUITIN CARBOXYL-TERMINAL HYDROLASE 4-RELATED"/>
    <property type="match status" value="1"/>
</dbReference>
<dbReference type="OrthoDB" id="292964at2759"/>
<accession>A0A194S4C2</accession>